<organism evidence="3 4">
    <name type="scientific">Pasteurella canis</name>
    <dbReference type="NCBI Taxonomy" id="753"/>
    <lineage>
        <taxon>Bacteria</taxon>
        <taxon>Pseudomonadati</taxon>
        <taxon>Pseudomonadota</taxon>
        <taxon>Gammaproteobacteria</taxon>
        <taxon>Pasteurellales</taxon>
        <taxon>Pasteurellaceae</taxon>
        <taxon>Pasteurella</taxon>
    </lineage>
</organism>
<sequence>MNRIFKSKWCAVKQSYVACSELSKRAGKIAGGGMILLAASSIVNATNNLPITISTTGEVTGKKYDQTLNNSFFNINNGAVATLKGDMSFNVKANGDNETRIDVTNGSLVTEDKLSIMITPEASVKHSRPKGMIIRGDSNSRIKDLNVDVTLASEEDKDNGTPDSNASYGVALGYDSQGGENGKYARLIVDNADISVTNTVNTVQGSKTVTKSVLVFPITAKVIFGHQLSGLKIYRKNGATPEFISNGKLNINVTDSSTAKAGDYLVGVYISGNGSKAVFNGDTTISVKANGINSAGIKIGKPIEKSVETGEKGASVISHGKLIVDTTMTKESAAVRLFGQNSKFEITGEKTDQASEIKSGNSAIVFDTQDYKTFADVTFAGRIETSRNENNTDNSVKLKNTILTTTSVTDSLIKVKAERVRDQSFGQQGRFSDQLTHGNFNVKNATFTLSGEKSFASAAEQGWLVEVQGQRNISSDLNVDISDKAVVEGLMYKALSSKLNVNVDTNAVWNLKKKKGDITTSVVNNLTLSNQAILDAGKYLTEADKAHYTLKLSSDSTRSDGLLTNSGTITMDNNSHNDVLTLEGNYTAKSGATLRVNTLWNTPGDENGINSKSDLLEIKGFASGKTQVFARTVNTHQQDLIDGSIGSIKNDLNTHSAPIVRIYNPIESEHHAFVGTARTTGAGQLQLKEVDKMDPTGGQRVREYVWTLTVANTAQPILDSTVAAYTQMPLVNLEQSYMTVGTLHSRRGENQIFNWDYSNDISGQSWGRIRGSHLHAKGKTRLAYDTDMLSAQIGYDFALQRTNDKGYRLTGVYAAYTRANADFFDHLRAEHALILEDKYTGKGKATGWALGINHTRYAENGSYLDLVGQLTFLSNKYTSRELYSAKNKGTSYLVSAEVGRPFVLNKHERNQANWLIEPQAQLSYQYLDMAGFNDNQRQVEQGNIHSLRGRLGARLAYNQPAGYENSQTKTFYLTANLLHDLNHAKSVKIGKDKIRDKYEKTWWDIGLGIQHPISQKVYVYIDVSYKGSFTGERKHEGYRGGVGLKYNW</sequence>
<keyword evidence="1" id="KW-0843">Virulence</keyword>
<dbReference type="InterPro" id="IPR006315">
    <property type="entry name" value="OM_autotransptr_brl_dom"/>
</dbReference>
<dbReference type="InterPro" id="IPR005546">
    <property type="entry name" value="Autotransporte_beta"/>
</dbReference>
<dbReference type="NCBIfam" id="TIGR01414">
    <property type="entry name" value="autotrans_barl"/>
    <property type="match status" value="1"/>
</dbReference>
<evidence type="ECO:0000259" key="2">
    <source>
        <dbReference type="PROSITE" id="PS51208"/>
    </source>
</evidence>
<evidence type="ECO:0000313" key="4">
    <source>
        <dbReference type="Proteomes" id="UP000254704"/>
    </source>
</evidence>
<dbReference type="Proteomes" id="UP000254704">
    <property type="component" value="Unassembled WGS sequence"/>
</dbReference>
<dbReference type="SUPFAM" id="SSF103515">
    <property type="entry name" value="Autotransporter"/>
    <property type="match status" value="1"/>
</dbReference>
<dbReference type="InterPro" id="IPR024973">
    <property type="entry name" value="ESPR"/>
</dbReference>
<dbReference type="InterPro" id="IPR036709">
    <property type="entry name" value="Autotransporte_beta_dom_sf"/>
</dbReference>
<dbReference type="InterPro" id="IPR011050">
    <property type="entry name" value="Pectin_lyase_fold/virulence"/>
</dbReference>
<dbReference type="PROSITE" id="PS51208">
    <property type="entry name" value="AUTOTRANSPORTER"/>
    <property type="match status" value="1"/>
</dbReference>
<dbReference type="RefSeq" id="WP_115323062.1">
    <property type="nucleotide sequence ID" value="NZ_UGTV01000015.1"/>
</dbReference>
<evidence type="ECO:0000313" key="3">
    <source>
        <dbReference type="EMBL" id="SUC10349.1"/>
    </source>
</evidence>
<dbReference type="GO" id="GO:0019867">
    <property type="term" value="C:outer membrane"/>
    <property type="evidence" value="ECO:0007669"/>
    <property type="project" value="InterPro"/>
</dbReference>
<dbReference type="InterPro" id="IPR051551">
    <property type="entry name" value="Autotransporter_adhesion"/>
</dbReference>
<dbReference type="Gene3D" id="2.40.128.130">
    <property type="entry name" value="Autotransporter beta-domain"/>
    <property type="match status" value="1"/>
</dbReference>
<dbReference type="EMBL" id="UGTV01000015">
    <property type="protein sequence ID" value="SUC10349.1"/>
    <property type="molecule type" value="Genomic_DNA"/>
</dbReference>
<gene>
    <name evidence="3" type="ORF">NCTC11621_01400</name>
</gene>
<dbReference type="SUPFAM" id="SSF51126">
    <property type="entry name" value="Pectin lyase-like"/>
    <property type="match status" value="1"/>
</dbReference>
<dbReference type="Pfam" id="PF13018">
    <property type="entry name" value="ESPR"/>
    <property type="match status" value="1"/>
</dbReference>
<reference evidence="3 4" key="1">
    <citation type="submission" date="2018-06" db="EMBL/GenBank/DDBJ databases">
        <authorList>
            <consortium name="Pathogen Informatics"/>
            <person name="Doyle S."/>
        </authorList>
    </citation>
    <scope>NUCLEOTIDE SEQUENCE [LARGE SCALE GENOMIC DNA]</scope>
    <source>
        <strain evidence="3 4">NCTC11621</strain>
    </source>
</reference>
<dbReference type="SMART" id="SM00869">
    <property type="entry name" value="Autotransporter"/>
    <property type="match status" value="1"/>
</dbReference>
<dbReference type="AlphaFoldDB" id="A0A379EVB1"/>
<proteinExistence type="predicted"/>
<name>A0A379EVB1_9PAST</name>
<feature type="domain" description="Autotransporter" evidence="2">
    <location>
        <begin position="758"/>
        <end position="1048"/>
    </location>
</feature>
<evidence type="ECO:0000256" key="1">
    <source>
        <dbReference type="ARBA" id="ARBA00023026"/>
    </source>
</evidence>
<accession>A0A379EVB1</accession>
<dbReference type="Pfam" id="PF03797">
    <property type="entry name" value="Autotransporter"/>
    <property type="match status" value="1"/>
</dbReference>
<dbReference type="PANTHER" id="PTHR35037">
    <property type="entry name" value="C-TERMINAL REGION OF AIDA-LIKE PROTEIN"/>
    <property type="match status" value="1"/>
</dbReference>
<protein>
    <submittedName>
        <fullName evidence="3">Type V secretory pathway, adhesin AidA</fullName>
    </submittedName>
</protein>
<dbReference type="PANTHER" id="PTHR35037:SF2">
    <property type="match status" value="1"/>
</dbReference>